<proteinExistence type="predicted"/>
<evidence type="ECO:0000313" key="3">
    <source>
        <dbReference type="Proteomes" id="UP001215231"/>
    </source>
</evidence>
<evidence type="ECO:0000313" key="2">
    <source>
        <dbReference type="EMBL" id="WDE10199.1"/>
    </source>
</evidence>
<dbReference type="EMBL" id="CP059693">
    <property type="protein sequence ID" value="WDE10199.1"/>
    <property type="molecule type" value="Genomic_DNA"/>
</dbReference>
<keyword evidence="3" id="KW-1185">Reference proteome</keyword>
<organism evidence="2 3">
    <name type="scientific">Thalassomonas haliotis</name>
    <dbReference type="NCBI Taxonomy" id="485448"/>
    <lineage>
        <taxon>Bacteria</taxon>
        <taxon>Pseudomonadati</taxon>
        <taxon>Pseudomonadota</taxon>
        <taxon>Gammaproteobacteria</taxon>
        <taxon>Alteromonadales</taxon>
        <taxon>Colwelliaceae</taxon>
        <taxon>Thalassomonas</taxon>
    </lineage>
</organism>
<reference evidence="2 3" key="1">
    <citation type="journal article" date="2022" name="Mar. Drugs">
        <title>Bioassay-Guided Fractionation Leads to the Detection of Cholic Acid Generated by the Rare Thalassomonas sp.</title>
        <authorList>
            <person name="Pheiffer F."/>
            <person name="Schneider Y.K."/>
            <person name="Hansen E.H."/>
            <person name="Andersen J.H."/>
            <person name="Isaksson J."/>
            <person name="Busche T."/>
            <person name="R C."/>
            <person name="Kalinowski J."/>
            <person name="Zyl L.V."/>
            <person name="Trindade M."/>
        </authorList>
    </citation>
    <scope>NUCLEOTIDE SEQUENCE [LARGE SCALE GENOMIC DNA]</scope>
    <source>
        <strain evidence="2 3">A5K-61T</strain>
    </source>
</reference>
<sequence>MMSKYDGTDPDTTGVVESPNELNESARAINPPGIFGAGGISLLAKEITLDLQN</sequence>
<evidence type="ECO:0000256" key="1">
    <source>
        <dbReference type="SAM" id="MobiDB-lite"/>
    </source>
</evidence>
<protein>
    <submittedName>
        <fullName evidence="2">Uncharacterized protein</fullName>
    </submittedName>
</protein>
<feature type="region of interest" description="Disordered" evidence="1">
    <location>
        <begin position="1"/>
        <end position="30"/>
    </location>
</feature>
<name>A0ABY7V9C1_9GAMM</name>
<accession>A0ABY7V9C1</accession>
<gene>
    <name evidence="2" type="ORF">H3N35_18200</name>
</gene>
<dbReference type="Proteomes" id="UP001215231">
    <property type="component" value="Chromosome"/>
</dbReference>
<dbReference type="RefSeq" id="WP_274050220.1">
    <property type="nucleotide sequence ID" value="NZ_CP059693.1"/>
</dbReference>